<proteinExistence type="predicted"/>
<dbReference type="SUPFAM" id="SSF55797">
    <property type="entry name" value="PR-1-like"/>
    <property type="match status" value="1"/>
</dbReference>
<dbReference type="PROSITE" id="PS51257">
    <property type="entry name" value="PROKAR_LIPOPROTEIN"/>
    <property type="match status" value="1"/>
</dbReference>
<dbReference type="Gene3D" id="3.40.33.10">
    <property type="entry name" value="CAP"/>
    <property type="match status" value="1"/>
</dbReference>
<dbReference type="InterPro" id="IPR014044">
    <property type="entry name" value="CAP_dom"/>
</dbReference>
<dbReference type="NCBIfam" id="TIGR02909">
    <property type="entry name" value="spore_YkwD"/>
    <property type="match status" value="1"/>
</dbReference>
<dbReference type="RefSeq" id="WP_245030428.1">
    <property type="nucleotide sequence ID" value="NZ_CP095075.1"/>
</dbReference>
<dbReference type="InterPro" id="IPR035940">
    <property type="entry name" value="CAP_sf"/>
</dbReference>
<organism evidence="3 4">
    <name type="scientific">Halobacillus amylolyticus</name>
    <dbReference type="NCBI Taxonomy" id="2932259"/>
    <lineage>
        <taxon>Bacteria</taxon>
        <taxon>Bacillati</taxon>
        <taxon>Bacillota</taxon>
        <taxon>Bacilli</taxon>
        <taxon>Bacillales</taxon>
        <taxon>Bacillaceae</taxon>
        <taxon>Halobacillus</taxon>
    </lineage>
</organism>
<accession>A0ABY4H7U3</accession>
<dbReference type="PANTHER" id="PTHR31157:SF1">
    <property type="entry name" value="SCP DOMAIN-CONTAINING PROTEIN"/>
    <property type="match status" value="1"/>
</dbReference>
<reference evidence="3" key="1">
    <citation type="submission" date="2022-04" db="EMBL/GenBank/DDBJ databases">
        <title>Halobacillus sp. isolated from saltern.</title>
        <authorList>
            <person name="Won M."/>
            <person name="Lee C.-M."/>
            <person name="Woen H.-Y."/>
            <person name="Kwon S.-W."/>
        </authorList>
    </citation>
    <scope>NUCLEOTIDE SEQUENCE</scope>
    <source>
        <strain evidence="3">SSHM10-5</strain>
    </source>
</reference>
<feature type="signal peptide" evidence="1">
    <location>
        <begin position="1"/>
        <end position="20"/>
    </location>
</feature>
<keyword evidence="1" id="KW-0732">Signal</keyword>
<dbReference type="Proteomes" id="UP000830326">
    <property type="component" value="Chromosome"/>
</dbReference>
<name>A0ABY4H7U3_9BACI</name>
<evidence type="ECO:0000259" key="2">
    <source>
        <dbReference type="Pfam" id="PF00188"/>
    </source>
</evidence>
<dbReference type="Pfam" id="PF00188">
    <property type="entry name" value="CAP"/>
    <property type="match status" value="1"/>
</dbReference>
<dbReference type="EMBL" id="CP095075">
    <property type="protein sequence ID" value="UOR10941.1"/>
    <property type="molecule type" value="Genomic_DNA"/>
</dbReference>
<feature type="domain" description="SCP" evidence="2">
    <location>
        <begin position="111"/>
        <end position="222"/>
    </location>
</feature>
<gene>
    <name evidence="3" type="ORF">MUO15_15195</name>
</gene>
<evidence type="ECO:0000313" key="3">
    <source>
        <dbReference type="EMBL" id="UOR10941.1"/>
    </source>
</evidence>
<feature type="chain" id="PRO_5045306596" evidence="1">
    <location>
        <begin position="21"/>
        <end position="226"/>
    </location>
</feature>
<protein>
    <submittedName>
        <fullName evidence="3">CAP domain-containing protein</fullName>
    </submittedName>
</protein>
<keyword evidence="4" id="KW-1185">Reference proteome</keyword>
<sequence>MKKDLLLVFFTVLMTVVLTACGGNDKEAVERESYNYNLVDYGPEQREEIGVGPGQNRFEANIPSEGRNPHVPMEDPEARNQDLFEADGDHLGTNRQRVDEVTGAFREQVVQLTNQARKKEGLEPLEINGELVKVAQAKSRDMAKKDYFSHTSPTYGSPFQMLKQFGIEYKTAAENIAVGQQTPDEVVKGWLESPSHRKNIMKESVTEIGVGYTEDGQYWTQLFIGK</sequence>
<evidence type="ECO:0000313" key="4">
    <source>
        <dbReference type="Proteomes" id="UP000830326"/>
    </source>
</evidence>
<dbReference type="InterPro" id="IPR014258">
    <property type="entry name" value="CAP_domain_YkwD-like"/>
</dbReference>
<dbReference type="CDD" id="cd05379">
    <property type="entry name" value="CAP_bacterial"/>
    <property type="match status" value="1"/>
</dbReference>
<evidence type="ECO:0000256" key="1">
    <source>
        <dbReference type="SAM" id="SignalP"/>
    </source>
</evidence>
<dbReference type="PANTHER" id="PTHR31157">
    <property type="entry name" value="SCP DOMAIN-CONTAINING PROTEIN"/>
    <property type="match status" value="1"/>
</dbReference>